<dbReference type="PROSITE" id="PS50109">
    <property type="entry name" value="HIS_KIN"/>
    <property type="match status" value="1"/>
</dbReference>
<dbReference type="Gene3D" id="3.30.565.10">
    <property type="entry name" value="Histidine kinase-like ATPase, C-terminal domain"/>
    <property type="match status" value="1"/>
</dbReference>
<dbReference type="Proteomes" id="UP001596108">
    <property type="component" value="Unassembled WGS sequence"/>
</dbReference>
<keyword evidence="9" id="KW-1133">Transmembrane helix</keyword>
<dbReference type="Gene3D" id="1.10.287.130">
    <property type="match status" value="1"/>
</dbReference>
<feature type="transmembrane region" description="Helical" evidence="9">
    <location>
        <begin position="46"/>
        <end position="68"/>
    </location>
</feature>
<keyword evidence="8" id="KW-0902">Two-component regulatory system</keyword>
<evidence type="ECO:0000256" key="4">
    <source>
        <dbReference type="ARBA" id="ARBA00022679"/>
    </source>
</evidence>
<dbReference type="GO" id="GO:0004673">
    <property type="term" value="F:protein histidine kinase activity"/>
    <property type="evidence" value="ECO:0007669"/>
    <property type="project" value="UniProtKB-EC"/>
</dbReference>
<accession>A0ABW0R309</accession>
<dbReference type="InterPro" id="IPR004358">
    <property type="entry name" value="Sig_transdc_His_kin-like_C"/>
</dbReference>
<dbReference type="Pfam" id="PF14689">
    <property type="entry name" value="SPOB_a"/>
    <property type="match status" value="1"/>
</dbReference>
<evidence type="ECO:0000256" key="3">
    <source>
        <dbReference type="ARBA" id="ARBA00022553"/>
    </source>
</evidence>
<keyword evidence="7" id="KW-0067">ATP-binding</keyword>
<dbReference type="InterPro" id="IPR003594">
    <property type="entry name" value="HATPase_dom"/>
</dbReference>
<evidence type="ECO:0000256" key="2">
    <source>
        <dbReference type="ARBA" id="ARBA00012438"/>
    </source>
</evidence>
<keyword evidence="3" id="KW-0597">Phosphoprotein</keyword>
<dbReference type="Pfam" id="PF02518">
    <property type="entry name" value="HATPase_c"/>
    <property type="match status" value="1"/>
</dbReference>
<evidence type="ECO:0000256" key="1">
    <source>
        <dbReference type="ARBA" id="ARBA00000085"/>
    </source>
</evidence>
<keyword evidence="9" id="KW-0472">Membrane</keyword>
<keyword evidence="4 11" id="KW-0808">Transferase</keyword>
<reference evidence="12" key="1">
    <citation type="journal article" date="2019" name="Int. J. Syst. Evol. Microbiol.">
        <title>The Global Catalogue of Microorganisms (GCM) 10K type strain sequencing project: providing services to taxonomists for standard genome sequencing and annotation.</title>
        <authorList>
            <consortium name="The Broad Institute Genomics Platform"/>
            <consortium name="The Broad Institute Genome Sequencing Center for Infectious Disease"/>
            <person name="Wu L."/>
            <person name="Ma J."/>
        </authorList>
    </citation>
    <scope>NUCLEOTIDE SEQUENCE [LARGE SCALE GENOMIC DNA]</scope>
    <source>
        <strain evidence="12">CGMCC 1.18578</strain>
    </source>
</reference>
<dbReference type="SUPFAM" id="SSF55890">
    <property type="entry name" value="Sporulation response regulatory protein Spo0B"/>
    <property type="match status" value="1"/>
</dbReference>
<comment type="caution">
    <text evidence="11">The sequence shown here is derived from an EMBL/GenBank/DDBJ whole genome shotgun (WGS) entry which is preliminary data.</text>
</comment>
<evidence type="ECO:0000256" key="5">
    <source>
        <dbReference type="ARBA" id="ARBA00022741"/>
    </source>
</evidence>
<evidence type="ECO:0000256" key="6">
    <source>
        <dbReference type="ARBA" id="ARBA00022777"/>
    </source>
</evidence>
<comment type="catalytic activity">
    <reaction evidence="1">
        <text>ATP + protein L-histidine = ADP + protein N-phospho-L-histidine.</text>
        <dbReference type="EC" id="2.7.13.3"/>
    </reaction>
</comment>
<feature type="transmembrane region" description="Helical" evidence="9">
    <location>
        <begin position="12"/>
        <end position="37"/>
    </location>
</feature>
<evidence type="ECO:0000256" key="9">
    <source>
        <dbReference type="SAM" id="Phobius"/>
    </source>
</evidence>
<feature type="transmembrane region" description="Helical" evidence="9">
    <location>
        <begin position="88"/>
        <end position="105"/>
    </location>
</feature>
<keyword evidence="9" id="KW-0812">Transmembrane</keyword>
<evidence type="ECO:0000256" key="8">
    <source>
        <dbReference type="ARBA" id="ARBA00023012"/>
    </source>
</evidence>
<dbReference type="InterPro" id="IPR039506">
    <property type="entry name" value="SPOB_a"/>
</dbReference>
<feature type="domain" description="Histidine kinase" evidence="10">
    <location>
        <begin position="295"/>
        <end position="402"/>
    </location>
</feature>
<keyword evidence="6 11" id="KW-0418">Kinase</keyword>
<organism evidence="11 12">
    <name type="scientific">Cohnella yongneupensis</name>
    <dbReference type="NCBI Taxonomy" id="425006"/>
    <lineage>
        <taxon>Bacteria</taxon>
        <taxon>Bacillati</taxon>
        <taxon>Bacillota</taxon>
        <taxon>Bacilli</taxon>
        <taxon>Bacillales</taxon>
        <taxon>Paenibacillaceae</taxon>
        <taxon>Cohnella</taxon>
    </lineage>
</organism>
<keyword evidence="5" id="KW-0547">Nucleotide-binding</keyword>
<dbReference type="SUPFAM" id="SSF55874">
    <property type="entry name" value="ATPase domain of HSP90 chaperone/DNA topoisomerase II/histidine kinase"/>
    <property type="match status" value="1"/>
</dbReference>
<protein>
    <recommendedName>
        <fullName evidence="2">histidine kinase</fullName>
        <ecNumber evidence="2">2.7.13.3</ecNumber>
    </recommendedName>
</protein>
<dbReference type="SMART" id="SM00387">
    <property type="entry name" value="HATPase_c"/>
    <property type="match status" value="1"/>
</dbReference>
<evidence type="ECO:0000259" key="10">
    <source>
        <dbReference type="PROSITE" id="PS50109"/>
    </source>
</evidence>
<evidence type="ECO:0000256" key="7">
    <source>
        <dbReference type="ARBA" id="ARBA00022840"/>
    </source>
</evidence>
<dbReference type="InterPro" id="IPR036890">
    <property type="entry name" value="HATPase_C_sf"/>
</dbReference>
<dbReference type="PANTHER" id="PTHR40448:SF1">
    <property type="entry name" value="TWO-COMPONENT SENSOR HISTIDINE KINASE"/>
    <property type="match status" value="1"/>
</dbReference>
<name>A0ABW0R309_9BACL</name>
<dbReference type="PANTHER" id="PTHR40448">
    <property type="entry name" value="TWO-COMPONENT SENSOR HISTIDINE KINASE"/>
    <property type="match status" value="1"/>
</dbReference>
<dbReference type="PRINTS" id="PR00344">
    <property type="entry name" value="BCTRLSENSOR"/>
</dbReference>
<dbReference type="EC" id="2.7.13.3" evidence="2"/>
<evidence type="ECO:0000313" key="11">
    <source>
        <dbReference type="EMBL" id="MFC5530142.1"/>
    </source>
</evidence>
<feature type="transmembrane region" description="Helical" evidence="9">
    <location>
        <begin position="126"/>
        <end position="150"/>
    </location>
</feature>
<dbReference type="EMBL" id="JBHSNC010000036">
    <property type="protein sequence ID" value="MFC5530142.1"/>
    <property type="molecule type" value="Genomic_DNA"/>
</dbReference>
<dbReference type="InterPro" id="IPR016120">
    <property type="entry name" value="Sig_transdc_His_kin_SpoOB"/>
</dbReference>
<feature type="transmembrane region" description="Helical" evidence="9">
    <location>
        <begin position="156"/>
        <end position="177"/>
    </location>
</feature>
<proteinExistence type="predicted"/>
<dbReference type="RefSeq" id="WP_378112079.1">
    <property type="nucleotide sequence ID" value="NZ_JBHSNC010000036.1"/>
</dbReference>
<dbReference type="InterPro" id="IPR005467">
    <property type="entry name" value="His_kinase_dom"/>
</dbReference>
<keyword evidence="12" id="KW-1185">Reference proteome</keyword>
<sequence>MAIIHSVYTDMFILYIPVYLQLANTLFALATLIFLLFKELGLGKKIAVFSASIVFSIIMDAIISVIAINMDITDLDSLRREHLPDLVSILYPQLLLIAIASWFVRRKMSDYPLKQIAVNIKENRSLVKVLTLILIQFVILGSMFSIQYGVDSDKSLILTVLIYLTFAVSLAGVVFMLRMLTIARADAVRTTQAIYVDDIHNMFTSVRGQRHDFLNHVQVIHTMAQMGKLDQLQAYTATLVQETREVSDIINHASPALAAFAQAKTTVALGLGISFTCELPIAWNVQESSIAMIDLIKILGNLVDNAFDETMRLPTELRTVCVTIQTVNNIIALEVANSGHPLDPEVKSRMFQHGFSTKGEGHSGLGLAIVQDRVHHYKGNLDIRSDADTQTTTFKIELPYREQAAS</sequence>
<gene>
    <name evidence="11" type="ORF">ACFPQ4_11960</name>
</gene>
<evidence type="ECO:0000313" key="12">
    <source>
        <dbReference type="Proteomes" id="UP001596108"/>
    </source>
</evidence>